<accession>W6Y2W6</accession>
<feature type="region of interest" description="Disordered" evidence="2">
    <location>
        <begin position="1"/>
        <end position="50"/>
    </location>
</feature>
<reference evidence="3 4" key="1">
    <citation type="journal article" date="2013" name="PLoS Genet.">
        <title>Comparative genome structure, secondary metabolite, and effector coding capacity across Cochliobolus pathogens.</title>
        <authorList>
            <person name="Condon B.J."/>
            <person name="Leng Y."/>
            <person name="Wu D."/>
            <person name="Bushley K.E."/>
            <person name="Ohm R.A."/>
            <person name="Otillar R."/>
            <person name="Martin J."/>
            <person name="Schackwitz W."/>
            <person name="Grimwood J."/>
            <person name="MohdZainudin N."/>
            <person name="Xue C."/>
            <person name="Wang R."/>
            <person name="Manning V.A."/>
            <person name="Dhillon B."/>
            <person name="Tu Z.J."/>
            <person name="Steffenson B.J."/>
            <person name="Salamov A."/>
            <person name="Sun H."/>
            <person name="Lowry S."/>
            <person name="LaButti K."/>
            <person name="Han J."/>
            <person name="Copeland A."/>
            <person name="Lindquist E."/>
            <person name="Barry K."/>
            <person name="Schmutz J."/>
            <person name="Baker S.E."/>
            <person name="Ciuffetti L.M."/>
            <person name="Grigoriev I.V."/>
            <person name="Zhong S."/>
            <person name="Turgeon B.G."/>
        </authorList>
    </citation>
    <scope>NUCLEOTIDE SEQUENCE [LARGE SCALE GENOMIC DNA]</scope>
    <source>
        <strain evidence="3 4">26-R-13</strain>
    </source>
</reference>
<evidence type="ECO:0000256" key="1">
    <source>
        <dbReference type="SAM" id="Coils"/>
    </source>
</evidence>
<evidence type="ECO:0000313" key="4">
    <source>
        <dbReference type="Proteomes" id="UP000053841"/>
    </source>
</evidence>
<feature type="region of interest" description="Disordered" evidence="2">
    <location>
        <begin position="310"/>
        <end position="332"/>
    </location>
</feature>
<dbReference type="GeneID" id="19154906"/>
<feature type="compositionally biased region" description="Basic and acidic residues" evidence="2">
    <location>
        <begin position="221"/>
        <end position="230"/>
    </location>
</feature>
<feature type="region of interest" description="Disordered" evidence="2">
    <location>
        <begin position="177"/>
        <end position="272"/>
    </location>
</feature>
<organism evidence="3 4">
    <name type="scientific">Cochliobolus carbonum (strain 26-R-13)</name>
    <name type="common">Maize leaf spot fungus</name>
    <name type="synonym">Bipolaris zeicola</name>
    <dbReference type="NCBI Taxonomy" id="930089"/>
    <lineage>
        <taxon>Eukaryota</taxon>
        <taxon>Fungi</taxon>
        <taxon>Dikarya</taxon>
        <taxon>Ascomycota</taxon>
        <taxon>Pezizomycotina</taxon>
        <taxon>Dothideomycetes</taxon>
        <taxon>Pleosporomycetidae</taxon>
        <taxon>Pleosporales</taxon>
        <taxon>Pleosporineae</taxon>
        <taxon>Pleosporaceae</taxon>
        <taxon>Bipolaris</taxon>
    </lineage>
</organism>
<gene>
    <name evidence="3" type="ORF">COCCADRAFT_99985</name>
</gene>
<sequence length="549" mass="60684">MPNGNAFWAAGKQIVTSPNSPTATSVKSPNKSNDSSLIQQKNGLTNENGVDLATPGVKKVCWADEEEDEKFLALLAPQKDDPTVSSLETTTKVKDELIKELEATVVTKDLRIAELVVATRNNHEQIQGLEEEIEVKEYTIKTLEKENHVQFVKLQELYRESTEKDDRIQSLESALKQLTATQDPKQTSCSDTQSSTESNDAKNTEVPKPEAKTTTSTVAPEKPEGVETPKSKGAVSKVTELAPTDKTKDGQTEKSVKGPSSHDTDSPTFVSKETLKVVPPAPKPRILTFSIDMSKYGKKPTTVVSIKNQEQSPGFMGGKNGRATSWNRSPQQARVKTDVKPNFNPSADIRHMPSTQRVLYGNGPDVSFKLGDVELKTLPQYILMQCSGKAFQHFQTNPGATLWSFPVGSMDTEAAKSLLNWMNEMAYQGRVYSVSLNSAPVNDYRNIQICRAARVMGLNNTYVGHFTKHLCERIRSKDVSLEFMDLMCKFAYPENDPVFDCLANKLAMQKAAGNVQGTTMLEKLAATYPALRAKVEKIERKMGAIRARK</sequence>
<dbReference type="RefSeq" id="XP_007713760.1">
    <property type="nucleotide sequence ID" value="XM_007715570.1"/>
</dbReference>
<name>W6Y2W6_COCC2</name>
<keyword evidence="1" id="KW-0175">Coiled coil</keyword>
<dbReference type="EMBL" id="KI964646">
    <property type="protein sequence ID" value="EUC31960.1"/>
    <property type="molecule type" value="Genomic_DNA"/>
</dbReference>
<evidence type="ECO:0000256" key="2">
    <source>
        <dbReference type="SAM" id="MobiDB-lite"/>
    </source>
</evidence>
<feature type="compositionally biased region" description="Basic and acidic residues" evidence="2">
    <location>
        <begin position="243"/>
        <end position="265"/>
    </location>
</feature>
<dbReference type="Proteomes" id="UP000053841">
    <property type="component" value="Unassembled WGS sequence"/>
</dbReference>
<dbReference type="AlphaFoldDB" id="W6Y2W6"/>
<evidence type="ECO:0000313" key="3">
    <source>
        <dbReference type="EMBL" id="EUC31960.1"/>
    </source>
</evidence>
<feature type="compositionally biased region" description="Polar residues" evidence="2">
    <location>
        <begin position="177"/>
        <end position="198"/>
    </location>
</feature>
<feature type="compositionally biased region" description="Polar residues" evidence="2">
    <location>
        <begin position="14"/>
        <end position="48"/>
    </location>
</feature>
<proteinExistence type="predicted"/>
<feature type="compositionally biased region" description="Basic and acidic residues" evidence="2">
    <location>
        <begin position="199"/>
        <end position="211"/>
    </location>
</feature>
<dbReference type="KEGG" id="bze:COCCADRAFT_99985"/>
<keyword evidence="4" id="KW-1185">Reference proteome</keyword>
<feature type="compositionally biased region" description="Polar residues" evidence="2">
    <location>
        <begin position="322"/>
        <end position="332"/>
    </location>
</feature>
<protein>
    <recommendedName>
        <fullName evidence="5">BTB domain-containing protein</fullName>
    </recommendedName>
</protein>
<feature type="coiled-coil region" evidence="1">
    <location>
        <begin position="126"/>
        <end position="174"/>
    </location>
</feature>
<dbReference type="OrthoDB" id="3776185at2759"/>
<evidence type="ECO:0008006" key="5">
    <source>
        <dbReference type="Google" id="ProtNLM"/>
    </source>
</evidence>
<dbReference type="HOGENOM" id="CLU_509970_0_0_1"/>